<reference evidence="1" key="1">
    <citation type="submission" date="2020-08" db="EMBL/GenBank/DDBJ databases">
        <title>Genome sequencing and assembly of the red palm weevil Rhynchophorus ferrugineus.</title>
        <authorList>
            <person name="Dias G.B."/>
            <person name="Bergman C.M."/>
            <person name="Manee M."/>
        </authorList>
    </citation>
    <scope>NUCLEOTIDE SEQUENCE</scope>
    <source>
        <strain evidence="1">AA-2017</strain>
        <tissue evidence="1">Whole larva</tissue>
    </source>
</reference>
<evidence type="ECO:0000313" key="2">
    <source>
        <dbReference type="Proteomes" id="UP000625711"/>
    </source>
</evidence>
<sequence>MKFSFTILNTPVWKKIYLEIPLHLYKNQATATSKEAVQCSFHCCNEVSSADMGTATPRASTCRGLSNTSVVLRTRKIVWCSVSDLCLAFADAFIKSYNEVSKNFKCATSDVIGSVLYGIRVNISKVS</sequence>
<proteinExistence type="predicted"/>
<dbReference type="AlphaFoldDB" id="A0A834IWL9"/>
<accession>A0A834IWL9</accession>
<evidence type="ECO:0000313" key="1">
    <source>
        <dbReference type="EMBL" id="KAF7285205.1"/>
    </source>
</evidence>
<protein>
    <submittedName>
        <fullName evidence="1">Uncharacterized protein</fullName>
    </submittedName>
</protein>
<keyword evidence="2" id="KW-1185">Reference proteome</keyword>
<dbReference type="EMBL" id="JAACXV010000059">
    <property type="protein sequence ID" value="KAF7285205.1"/>
    <property type="molecule type" value="Genomic_DNA"/>
</dbReference>
<organism evidence="1 2">
    <name type="scientific">Rhynchophorus ferrugineus</name>
    <name type="common">Red palm weevil</name>
    <name type="synonym">Curculio ferrugineus</name>
    <dbReference type="NCBI Taxonomy" id="354439"/>
    <lineage>
        <taxon>Eukaryota</taxon>
        <taxon>Metazoa</taxon>
        <taxon>Ecdysozoa</taxon>
        <taxon>Arthropoda</taxon>
        <taxon>Hexapoda</taxon>
        <taxon>Insecta</taxon>
        <taxon>Pterygota</taxon>
        <taxon>Neoptera</taxon>
        <taxon>Endopterygota</taxon>
        <taxon>Coleoptera</taxon>
        <taxon>Polyphaga</taxon>
        <taxon>Cucujiformia</taxon>
        <taxon>Curculionidae</taxon>
        <taxon>Dryophthorinae</taxon>
        <taxon>Rhynchophorus</taxon>
    </lineage>
</organism>
<name>A0A834IWL9_RHYFE</name>
<comment type="caution">
    <text evidence="1">The sequence shown here is derived from an EMBL/GenBank/DDBJ whole genome shotgun (WGS) entry which is preliminary data.</text>
</comment>
<dbReference type="Proteomes" id="UP000625711">
    <property type="component" value="Unassembled WGS sequence"/>
</dbReference>
<gene>
    <name evidence="1" type="ORF">GWI33_011531</name>
</gene>